<reference evidence="1" key="1">
    <citation type="journal article" date="2013" name="Environ. Microbiol.">
        <title>Microbiota from the distal guts of lean and obese adolescents exhibit partial functional redundancy besides clear differences in community structure.</title>
        <authorList>
            <person name="Ferrer M."/>
            <person name="Ruiz A."/>
            <person name="Lanza F."/>
            <person name="Haange S.B."/>
            <person name="Oberbach A."/>
            <person name="Till H."/>
            <person name="Bargiela R."/>
            <person name="Campoy C."/>
            <person name="Segura M.T."/>
            <person name="Richter M."/>
            <person name="von Bergen M."/>
            <person name="Seifert J."/>
            <person name="Suarez A."/>
        </authorList>
    </citation>
    <scope>NUCLEOTIDE SEQUENCE</scope>
</reference>
<protein>
    <submittedName>
        <fullName evidence="1">Uncharacterized protein</fullName>
    </submittedName>
</protein>
<dbReference type="EMBL" id="AJWZ01007817">
    <property type="protein sequence ID" value="EKC55846.1"/>
    <property type="molecule type" value="Genomic_DNA"/>
</dbReference>
<proteinExistence type="predicted"/>
<organism evidence="1">
    <name type="scientific">human gut metagenome</name>
    <dbReference type="NCBI Taxonomy" id="408170"/>
    <lineage>
        <taxon>unclassified sequences</taxon>
        <taxon>metagenomes</taxon>
        <taxon>organismal metagenomes</taxon>
    </lineage>
</organism>
<evidence type="ECO:0000313" key="1">
    <source>
        <dbReference type="EMBL" id="EKC55846.1"/>
    </source>
</evidence>
<name>K1T931_9ZZZZ</name>
<comment type="caution">
    <text evidence="1">The sequence shown here is derived from an EMBL/GenBank/DDBJ whole genome shotgun (WGS) entry which is preliminary data.</text>
</comment>
<gene>
    <name evidence="1" type="ORF">OBE_11363</name>
</gene>
<feature type="non-terminal residue" evidence="1">
    <location>
        <position position="27"/>
    </location>
</feature>
<dbReference type="AlphaFoldDB" id="K1T931"/>
<accession>K1T931</accession>
<sequence length="27" mass="3216">MYIYIPNFDENKVTYVMTVADDDSENE</sequence>